<organism evidence="1">
    <name type="scientific">marine sediment metagenome</name>
    <dbReference type="NCBI Taxonomy" id="412755"/>
    <lineage>
        <taxon>unclassified sequences</taxon>
        <taxon>metagenomes</taxon>
        <taxon>ecological metagenomes</taxon>
    </lineage>
</organism>
<proteinExistence type="predicted"/>
<dbReference type="AlphaFoldDB" id="A0A0F9M2Y1"/>
<gene>
    <name evidence="1" type="ORF">LCGC14_1124840</name>
</gene>
<sequence length="232" mass="25396">MALVKYGGGIVQMSGSIAGNTFARNRYGNYSRARTKPINPNTGLQVAIRNAVAEATTRWSQTLTAVQRTAWNLYADSVSMKNKLGESIFLSGFNHYVRSNTTRLRYAIAAIDAGPTTFELPALDPAFSITISEATQLITVAFDDVFAWASEDGAHMAVYQGQPQNAQRSFFNGPWRNAAILFGNSGVPLTTPQDIPVSFVVTEGQHIWVYARISRTDGRLSEKMRADTFCAA</sequence>
<accession>A0A0F9M2Y1</accession>
<name>A0A0F9M2Y1_9ZZZZ</name>
<reference evidence="1" key="1">
    <citation type="journal article" date="2015" name="Nature">
        <title>Complex archaea that bridge the gap between prokaryotes and eukaryotes.</title>
        <authorList>
            <person name="Spang A."/>
            <person name="Saw J.H."/>
            <person name="Jorgensen S.L."/>
            <person name="Zaremba-Niedzwiedzka K."/>
            <person name="Martijn J."/>
            <person name="Lind A.E."/>
            <person name="van Eijk R."/>
            <person name="Schleper C."/>
            <person name="Guy L."/>
            <person name="Ettema T.J."/>
        </authorList>
    </citation>
    <scope>NUCLEOTIDE SEQUENCE</scope>
</reference>
<evidence type="ECO:0000313" key="1">
    <source>
        <dbReference type="EMBL" id="KKN01730.1"/>
    </source>
</evidence>
<protein>
    <submittedName>
        <fullName evidence="1">Uncharacterized protein</fullName>
    </submittedName>
</protein>
<dbReference type="EMBL" id="LAZR01005230">
    <property type="protein sequence ID" value="KKN01730.1"/>
    <property type="molecule type" value="Genomic_DNA"/>
</dbReference>
<comment type="caution">
    <text evidence="1">The sequence shown here is derived from an EMBL/GenBank/DDBJ whole genome shotgun (WGS) entry which is preliminary data.</text>
</comment>